<dbReference type="PANTHER" id="PTHR30050:SF5">
    <property type="entry name" value="DNAA REGULATORY INACTIVATOR HDA"/>
    <property type="match status" value="1"/>
</dbReference>
<proteinExistence type="predicted"/>
<dbReference type="GO" id="GO:0003688">
    <property type="term" value="F:DNA replication origin binding"/>
    <property type="evidence" value="ECO:0007669"/>
    <property type="project" value="TreeGrafter"/>
</dbReference>
<dbReference type="SUPFAM" id="SSF52540">
    <property type="entry name" value="P-loop containing nucleoside triphosphate hydrolases"/>
    <property type="match status" value="1"/>
</dbReference>
<dbReference type="Pfam" id="PF22688">
    <property type="entry name" value="Hda_lid"/>
    <property type="match status" value="1"/>
</dbReference>
<dbReference type="Proteomes" id="UP000229730">
    <property type="component" value="Unassembled WGS sequence"/>
</dbReference>
<dbReference type="GO" id="GO:0005886">
    <property type="term" value="C:plasma membrane"/>
    <property type="evidence" value="ECO:0007669"/>
    <property type="project" value="TreeGrafter"/>
</dbReference>
<evidence type="ECO:0000313" key="2">
    <source>
        <dbReference type="EMBL" id="PHZ86111.1"/>
    </source>
</evidence>
<evidence type="ECO:0000313" key="3">
    <source>
        <dbReference type="Proteomes" id="UP000229730"/>
    </source>
</evidence>
<accession>A0A2G4YUV5</accession>
<comment type="caution">
    <text evidence="2">The sequence shown here is derived from an EMBL/GenBank/DDBJ whole genome shotgun (WGS) entry which is preliminary data.</text>
</comment>
<feature type="domain" description="Hda lid" evidence="1">
    <location>
        <begin position="161"/>
        <end position="220"/>
    </location>
</feature>
<dbReference type="RefSeq" id="WP_099471695.1">
    <property type="nucleotide sequence ID" value="NZ_CP041025.1"/>
</dbReference>
<dbReference type="InterPro" id="IPR027417">
    <property type="entry name" value="P-loop_NTPase"/>
</dbReference>
<dbReference type="AlphaFoldDB" id="A0A2G4YUV5"/>
<reference evidence="2 3" key="1">
    <citation type="submission" date="2017-10" db="EMBL/GenBank/DDBJ databases">
        <title>Frigbacter circumglobatus gen. nov. sp. nov., isolated from sediment cultured in situ.</title>
        <authorList>
            <person name="Zhao Z."/>
        </authorList>
    </citation>
    <scope>NUCLEOTIDE SEQUENCE [LARGE SCALE GENOMIC DNA]</scope>
    <source>
        <strain evidence="2 3">ZYL</strain>
    </source>
</reference>
<dbReference type="FunCoup" id="A0A2G4YUV5">
    <property type="interactions" value="101"/>
</dbReference>
<dbReference type="Gene3D" id="3.40.50.300">
    <property type="entry name" value="P-loop containing nucleotide triphosphate hydrolases"/>
    <property type="match status" value="1"/>
</dbReference>
<name>A0A2G4YUV5_9PROT</name>
<protein>
    <submittedName>
        <fullName evidence="2">DNA replication protein</fullName>
    </submittedName>
</protein>
<dbReference type="GO" id="GO:0006270">
    <property type="term" value="P:DNA replication initiation"/>
    <property type="evidence" value="ECO:0007669"/>
    <property type="project" value="TreeGrafter"/>
</dbReference>
<dbReference type="OrthoDB" id="7390113at2"/>
<organism evidence="2 3">
    <name type="scientific">Paremcibacter congregatus</name>
    <dbReference type="NCBI Taxonomy" id="2043170"/>
    <lineage>
        <taxon>Bacteria</taxon>
        <taxon>Pseudomonadati</taxon>
        <taxon>Pseudomonadota</taxon>
        <taxon>Alphaproteobacteria</taxon>
        <taxon>Emcibacterales</taxon>
        <taxon>Emcibacteraceae</taxon>
        <taxon>Paremcibacter</taxon>
    </lineage>
</organism>
<evidence type="ECO:0000259" key="1">
    <source>
        <dbReference type="Pfam" id="PF22688"/>
    </source>
</evidence>
<dbReference type="PANTHER" id="PTHR30050">
    <property type="entry name" value="CHROMOSOMAL REPLICATION INITIATOR PROTEIN DNAA"/>
    <property type="match status" value="1"/>
</dbReference>
<dbReference type="EMBL" id="PDEM01000009">
    <property type="protein sequence ID" value="PHZ86111.1"/>
    <property type="molecule type" value="Genomic_DNA"/>
</dbReference>
<keyword evidence="3" id="KW-1185">Reference proteome</keyword>
<gene>
    <name evidence="2" type="ORF">CRD36_05425</name>
</gene>
<dbReference type="Gene3D" id="1.10.8.60">
    <property type="match status" value="1"/>
</dbReference>
<sequence length="228" mass="25803">MTAVQIPFNIPVREAFNAEDYLVTASNVEAVNWIDRWPDWRGVHCTILYGTRGCGKTHLSHVWQQKTGAKYGDLTQITTADLDQMPACLVLEDVDGLLTDIEQQEMLFHLYNWQKEKGGSLLLTAAQHPKHWSLSLPDLQSRMLAAISIEIGAPDDELLAAVIVKQFTDRQITVPQEVVNYLMLRIERSFAAARDIVSRIDTLALSRQRKITVPLVRNLLDDLPENEV</sequence>
<dbReference type="InParanoid" id="A0A2G4YUV5"/>
<dbReference type="InterPro" id="IPR055199">
    <property type="entry name" value="Hda_lid"/>
</dbReference>